<dbReference type="Gene3D" id="3.40.50.1000">
    <property type="entry name" value="HAD superfamily/HAD-like"/>
    <property type="match status" value="1"/>
</dbReference>
<evidence type="ECO:0000313" key="2">
    <source>
        <dbReference type="Proteomes" id="UP000514720"/>
    </source>
</evidence>
<gene>
    <name evidence="1" type="ORF">G4Z02_02800</name>
</gene>
<proteinExistence type="predicted"/>
<organism evidence="1 2">
    <name type="scientific">Candidatus Xianfuyuplasma coldseepsis</name>
    <dbReference type="NCBI Taxonomy" id="2782163"/>
    <lineage>
        <taxon>Bacteria</taxon>
        <taxon>Bacillati</taxon>
        <taxon>Mycoplasmatota</taxon>
        <taxon>Mollicutes</taxon>
        <taxon>Candidatus Izemoplasmatales</taxon>
        <taxon>Candidatus Izemoplasmataceae</taxon>
        <taxon>Candidatus Xianfuyuplasma</taxon>
    </lineage>
</organism>
<evidence type="ECO:0000313" key="1">
    <source>
        <dbReference type="EMBL" id="QMS84724.1"/>
    </source>
</evidence>
<dbReference type="Pfam" id="PF12710">
    <property type="entry name" value="HAD"/>
    <property type="match status" value="1"/>
</dbReference>
<dbReference type="EMBL" id="CP048914">
    <property type="protein sequence ID" value="QMS84724.1"/>
    <property type="molecule type" value="Genomic_DNA"/>
</dbReference>
<keyword evidence="2" id="KW-1185">Reference proteome</keyword>
<dbReference type="InterPro" id="IPR023214">
    <property type="entry name" value="HAD_sf"/>
</dbReference>
<dbReference type="AlphaFoldDB" id="A0A7L7KRZ8"/>
<dbReference type="RefSeq" id="WP_258878343.1">
    <property type="nucleotide sequence ID" value="NZ_CP048914.1"/>
</dbReference>
<dbReference type="Proteomes" id="UP000514720">
    <property type="component" value="Chromosome"/>
</dbReference>
<name>A0A7L7KRZ8_9MOLU</name>
<accession>A0A7L7KRZ8</accession>
<evidence type="ECO:0008006" key="3">
    <source>
        <dbReference type="Google" id="ProtNLM"/>
    </source>
</evidence>
<sequence>MKLAIYDFDGTYVHIQTLPFLYKLWKSMKINQKTHRCIWSKITITYLFHKLHLCGFDKATFRSHAMALTADLFSSVDEETLNAFLQSFHDQVQPFISSDIKNQLKQDKQEGYHTVLLSGNFTNILQPFLTDGFDTVLGTSWIIDGKRLTSKEVDIIIHNKKRELIESSFIDVDYNNSKSYADSHYDLPILELVGEPVCVNPDKELQTIATSRNYRIWKI</sequence>
<protein>
    <recommendedName>
        <fullName evidence="3">HAD-IB family hydrolase</fullName>
    </recommendedName>
</protein>
<dbReference type="KEGG" id="xcl:G4Z02_02800"/>
<dbReference type="Gene3D" id="1.20.1440.100">
    <property type="entry name" value="SG protein - dephosphorylation function"/>
    <property type="match status" value="1"/>
</dbReference>
<reference evidence="1 2" key="1">
    <citation type="submission" date="2020-02" db="EMBL/GenBank/DDBJ databases">
        <authorList>
            <person name="Zheng R.K."/>
            <person name="Sun C.M."/>
        </authorList>
    </citation>
    <scope>NUCLEOTIDE SEQUENCE [LARGE SCALE GENOMIC DNA]</scope>
    <source>
        <strain evidence="2">zrk13</strain>
    </source>
</reference>
<dbReference type="SUPFAM" id="SSF56784">
    <property type="entry name" value="HAD-like"/>
    <property type="match status" value="1"/>
</dbReference>
<dbReference type="InterPro" id="IPR036412">
    <property type="entry name" value="HAD-like_sf"/>
</dbReference>